<keyword evidence="8" id="KW-1185">Reference proteome</keyword>
<evidence type="ECO:0000256" key="2">
    <source>
        <dbReference type="ARBA" id="ARBA00022801"/>
    </source>
</evidence>
<dbReference type="PROSITE" id="PS50240">
    <property type="entry name" value="TRYPSIN_DOM"/>
    <property type="match status" value="1"/>
</dbReference>
<keyword evidence="5" id="KW-0732">Signal</keyword>
<dbReference type="PRINTS" id="PR00722">
    <property type="entry name" value="CHYMOTRYPSIN"/>
</dbReference>
<dbReference type="InterPro" id="IPR043504">
    <property type="entry name" value="Peptidase_S1_PA_chymotrypsin"/>
</dbReference>
<dbReference type="SUPFAM" id="SSF50494">
    <property type="entry name" value="Trypsin-like serine proteases"/>
    <property type="match status" value="1"/>
</dbReference>
<keyword evidence="4" id="KW-1015">Disulfide bond</keyword>
<reference evidence="7" key="3">
    <citation type="submission" date="2025-09" db="UniProtKB">
        <authorList>
            <consortium name="Ensembl"/>
        </authorList>
    </citation>
    <scope>IDENTIFICATION</scope>
</reference>
<evidence type="ECO:0000256" key="1">
    <source>
        <dbReference type="ARBA" id="ARBA00022670"/>
    </source>
</evidence>
<dbReference type="CDD" id="cd00190">
    <property type="entry name" value="Tryp_SPc"/>
    <property type="match status" value="1"/>
</dbReference>
<protein>
    <recommendedName>
        <fullName evidence="6">Peptidase S1 domain-containing protein</fullName>
    </recommendedName>
</protein>
<organism evidence="7 8">
    <name type="scientific">Oreochromis niloticus</name>
    <name type="common">Nile tilapia</name>
    <name type="synonym">Tilapia nilotica</name>
    <dbReference type="NCBI Taxonomy" id="8128"/>
    <lineage>
        <taxon>Eukaryota</taxon>
        <taxon>Metazoa</taxon>
        <taxon>Chordata</taxon>
        <taxon>Craniata</taxon>
        <taxon>Vertebrata</taxon>
        <taxon>Euteleostomi</taxon>
        <taxon>Actinopterygii</taxon>
        <taxon>Neopterygii</taxon>
        <taxon>Teleostei</taxon>
        <taxon>Neoteleostei</taxon>
        <taxon>Acanthomorphata</taxon>
        <taxon>Ovalentaria</taxon>
        <taxon>Cichlomorphae</taxon>
        <taxon>Cichliformes</taxon>
        <taxon>Cichlidae</taxon>
        <taxon>African cichlids</taxon>
        <taxon>Pseudocrenilabrinae</taxon>
        <taxon>Oreochromini</taxon>
        <taxon>Oreochromis</taxon>
    </lineage>
</organism>
<name>A0A669DJB3_ORENI</name>
<dbReference type="GO" id="GO:0004252">
    <property type="term" value="F:serine-type endopeptidase activity"/>
    <property type="evidence" value="ECO:0007669"/>
    <property type="project" value="InterPro"/>
</dbReference>
<keyword evidence="3" id="KW-0720">Serine protease</keyword>
<accession>A0A669DJB3</accession>
<dbReference type="Ensembl" id="ENSONIT00000077251.1">
    <property type="protein sequence ID" value="ENSONIP00000060817.1"/>
    <property type="gene ID" value="ENSONIG00000010574.2"/>
</dbReference>
<dbReference type="FunFam" id="2.40.10.10:FF:000118">
    <property type="entry name" value="Chymotrypsinogen A"/>
    <property type="match status" value="1"/>
</dbReference>
<dbReference type="InParanoid" id="A0A669DJB3"/>
<dbReference type="OMA" id="KHLRWIN"/>
<proteinExistence type="predicted"/>
<dbReference type="Proteomes" id="UP000005207">
    <property type="component" value="Linkage group LG7"/>
</dbReference>
<feature type="chain" id="PRO_5025570468" description="Peptidase S1 domain-containing protein" evidence="5">
    <location>
        <begin position="24"/>
        <end position="278"/>
    </location>
</feature>
<sequence>MHCLHKLLLCLLPCLRDIKFATGIIDGEKAPENSMPYMVSVQDNKGQHVCGGFLITEDFVLSSAHCGNSGFTHVVLGNHNLKKADHQKVRIEKKIIPENYQHVGLGNDIMLLQLSEKVRLGHRVQTVQLPPAETNLTENQVCQVAGWGKTKTDDNKPADELMVVDVSVIDRQVCELLWGGLPADVTCAGGYKTTKGFCQGDSGAPLVCDGLAVGLVSFNYKSNCNYPDKPNVYTDISKHLRWINEVLPRHGSQSFTFYCRKLSTSHCQSAPGQLWLQL</sequence>
<evidence type="ECO:0000256" key="3">
    <source>
        <dbReference type="ARBA" id="ARBA00022825"/>
    </source>
</evidence>
<dbReference type="GeneTree" id="ENSGT00910000144271"/>
<dbReference type="FunCoup" id="A0A669DJB3">
    <property type="interactions" value="8"/>
</dbReference>
<gene>
    <name evidence="7" type="primary">LOC100690796</name>
</gene>
<dbReference type="InterPro" id="IPR009003">
    <property type="entry name" value="Peptidase_S1_PA"/>
</dbReference>
<evidence type="ECO:0000313" key="8">
    <source>
        <dbReference type="Proteomes" id="UP000005207"/>
    </source>
</evidence>
<dbReference type="SMART" id="SM00020">
    <property type="entry name" value="Tryp_SPc"/>
    <property type="match status" value="1"/>
</dbReference>
<dbReference type="InterPro" id="IPR001254">
    <property type="entry name" value="Trypsin_dom"/>
</dbReference>
<dbReference type="GO" id="GO:0006508">
    <property type="term" value="P:proteolysis"/>
    <property type="evidence" value="ECO:0007669"/>
    <property type="project" value="UniProtKB-KW"/>
</dbReference>
<evidence type="ECO:0000256" key="5">
    <source>
        <dbReference type="SAM" id="SignalP"/>
    </source>
</evidence>
<keyword evidence="2" id="KW-0378">Hydrolase</keyword>
<feature type="signal peptide" evidence="5">
    <location>
        <begin position="1"/>
        <end position="23"/>
    </location>
</feature>
<dbReference type="Gene3D" id="2.40.10.10">
    <property type="entry name" value="Trypsin-like serine proteases"/>
    <property type="match status" value="1"/>
</dbReference>
<dbReference type="PANTHER" id="PTHR24271">
    <property type="entry name" value="KALLIKREIN-RELATED"/>
    <property type="match status" value="1"/>
</dbReference>
<dbReference type="Pfam" id="PF00089">
    <property type="entry name" value="Trypsin"/>
    <property type="match status" value="1"/>
</dbReference>
<reference evidence="8" key="1">
    <citation type="submission" date="2012-01" db="EMBL/GenBank/DDBJ databases">
        <title>The Genome Sequence of Oreochromis niloticus (Nile Tilapia).</title>
        <authorList>
            <consortium name="Broad Institute Genome Assembly Team"/>
            <consortium name="Broad Institute Sequencing Platform"/>
            <person name="Di Palma F."/>
            <person name="Johnson J."/>
            <person name="Lander E.S."/>
            <person name="Lindblad-Toh K."/>
        </authorList>
    </citation>
    <scope>NUCLEOTIDE SEQUENCE [LARGE SCALE GENOMIC DNA]</scope>
</reference>
<dbReference type="AlphaFoldDB" id="A0A669DJB3"/>
<dbReference type="InterPro" id="IPR001314">
    <property type="entry name" value="Peptidase_S1A"/>
</dbReference>
<evidence type="ECO:0000259" key="6">
    <source>
        <dbReference type="PROSITE" id="PS50240"/>
    </source>
</evidence>
<evidence type="ECO:0000256" key="4">
    <source>
        <dbReference type="ARBA" id="ARBA00023157"/>
    </source>
</evidence>
<dbReference type="PANTHER" id="PTHR24271:SF87">
    <property type="entry name" value="ARGININE ESTERASE-LIKE-RELATED"/>
    <property type="match status" value="1"/>
</dbReference>
<feature type="domain" description="Peptidase S1" evidence="6">
    <location>
        <begin position="24"/>
        <end position="248"/>
    </location>
</feature>
<evidence type="ECO:0000313" key="7">
    <source>
        <dbReference type="Ensembl" id="ENSONIP00000060817.1"/>
    </source>
</evidence>
<keyword evidence="1" id="KW-0645">Protease</keyword>
<reference evidence="7" key="2">
    <citation type="submission" date="2025-08" db="UniProtKB">
        <authorList>
            <consortium name="Ensembl"/>
        </authorList>
    </citation>
    <scope>IDENTIFICATION</scope>
</reference>